<dbReference type="GeneID" id="113216530"/>
<evidence type="ECO:0000313" key="1">
    <source>
        <dbReference type="Proteomes" id="UP000504606"/>
    </source>
</evidence>
<dbReference type="Proteomes" id="UP000504606">
    <property type="component" value="Unplaced"/>
</dbReference>
<dbReference type="GO" id="GO:0003676">
    <property type="term" value="F:nucleic acid binding"/>
    <property type="evidence" value="ECO:0007669"/>
    <property type="project" value="InterPro"/>
</dbReference>
<keyword evidence="1" id="KW-1185">Reference proteome</keyword>
<accession>A0A9C6XVS1</accession>
<evidence type="ECO:0000313" key="2">
    <source>
        <dbReference type="RefSeq" id="XP_052132687.1"/>
    </source>
</evidence>
<reference evidence="2" key="1">
    <citation type="submission" date="2025-08" db="UniProtKB">
        <authorList>
            <consortium name="RefSeq"/>
        </authorList>
    </citation>
    <scope>IDENTIFICATION</scope>
    <source>
        <tissue evidence="2">Whole organism</tissue>
    </source>
</reference>
<dbReference type="Gene3D" id="3.30.420.10">
    <property type="entry name" value="Ribonuclease H-like superfamily/Ribonuclease H"/>
    <property type="match status" value="1"/>
</dbReference>
<dbReference type="KEGG" id="foc:113216530"/>
<protein>
    <submittedName>
        <fullName evidence="2">Uncharacterized protein LOC113216530</fullName>
    </submittedName>
</protein>
<dbReference type="AlphaFoldDB" id="A0A9C6XVS1"/>
<sequence>MDPIDPRRYITKHKRGESLTSKEQKILLTVLGNVMIDNPELSPTQACKKTAHLTGTGYVTVLKIKSDFDAGKQAVTPGKKRPRLEHLSQKRTVVYGHDVVNGVRRLVHSFFRRNEAPTLQKIKAELDKDISLPTMSTTTIRRFLCDIGFVYCKRKRNSAFLERSDLIDWRRRYLRQMQKLRAQNAKIFYLDETWINAGHTTSYAWHDTTVVSPRDAHREGLTVGLKQTPGKGGRLIVLHLGNEDGFIPGCKLVFEAGKSVTLEDGTHHDEMTGQRFEEWWVAAMDHLPPGSHIVMDNA</sequence>
<proteinExistence type="predicted"/>
<name>A0A9C6XVS1_FRAOC</name>
<dbReference type="OrthoDB" id="10039611at2759"/>
<gene>
    <name evidence="2" type="primary">LOC113216530</name>
</gene>
<organism evidence="1 2">
    <name type="scientific">Frankliniella occidentalis</name>
    <name type="common">Western flower thrips</name>
    <name type="synonym">Euthrips occidentalis</name>
    <dbReference type="NCBI Taxonomy" id="133901"/>
    <lineage>
        <taxon>Eukaryota</taxon>
        <taxon>Metazoa</taxon>
        <taxon>Ecdysozoa</taxon>
        <taxon>Arthropoda</taxon>
        <taxon>Hexapoda</taxon>
        <taxon>Insecta</taxon>
        <taxon>Pterygota</taxon>
        <taxon>Neoptera</taxon>
        <taxon>Paraneoptera</taxon>
        <taxon>Thysanoptera</taxon>
        <taxon>Terebrantia</taxon>
        <taxon>Thripoidea</taxon>
        <taxon>Thripidae</taxon>
        <taxon>Frankliniella</taxon>
    </lineage>
</organism>
<dbReference type="PANTHER" id="PTHR33939">
    <property type="entry name" value="PROTEIN CBG22215"/>
    <property type="match status" value="1"/>
</dbReference>
<dbReference type="PANTHER" id="PTHR33939:SF1">
    <property type="entry name" value="DUF4371 DOMAIN-CONTAINING PROTEIN"/>
    <property type="match status" value="1"/>
</dbReference>
<feature type="non-terminal residue" evidence="2">
    <location>
        <position position="298"/>
    </location>
</feature>
<dbReference type="RefSeq" id="XP_052132687.1">
    <property type="nucleotide sequence ID" value="XM_052276727.1"/>
</dbReference>
<dbReference type="InterPro" id="IPR036397">
    <property type="entry name" value="RNaseH_sf"/>
</dbReference>